<organism evidence="2 3">
    <name type="scientific">Brachymonas denitrificans DSM 15123</name>
    <dbReference type="NCBI Taxonomy" id="1121117"/>
    <lineage>
        <taxon>Bacteria</taxon>
        <taxon>Pseudomonadati</taxon>
        <taxon>Pseudomonadota</taxon>
        <taxon>Betaproteobacteria</taxon>
        <taxon>Burkholderiales</taxon>
        <taxon>Comamonadaceae</taxon>
        <taxon>Brachymonas</taxon>
    </lineage>
</organism>
<dbReference type="InterPro" id="IPR036380">
    <property type="entry name" value="Isochorismatase-like_sf"/>
</dbReference>
<dbReference type="Proteomes" id="UP000199531">
    <property type="component" value="Unassembled WGS sequence"/>
</dbReference>
<dbReference type="InterPro" id="IPR050993">
    <property type="entry name" value="Isochorismatase_domain"/>
</dbReference>
<keyword evidence="3" id="KW-1185">Reference proteome</keyword>
<dbReference type="STRING" id="1121117.SAMN02745977_01100"/>
<evidence type="ECO:0000313" key="2">
    <source>
        <dbReference type="EMBL" id="SEN32564.1"/>
    </source>
</evidence>
<gene>
    <name evidence="2" type="ORF">SAMN02745977_01100</name>
</gene>
<dbReference type="Pfam" id="PF00857">
    <property type="entry name" value="Isochorismatase"/>
    <property type="match status" value="1"/>
</dbReference>
<reference evidence="2 3" key="1">
    <citation type="submission" date="2016-10" db="EMBL/GenBank/DDBJ databases">
        <authorList>
            <person name="de Groot N.N."/>
        </authorList>
    </citation>
    <scope>NUCLEOTIDE SEQUENCE [LARGE SCALE GENOMIC DNA]</scope>
    <source>
        <strain evidence="2 3">DSM 15123</strain>
    </source>
</reference>
<dbReference type="InterPro" id="IPR000868">
    <property type="entry name" value="Isochorismatase-like_dom"/>
</dbReference>
<accession>A0A1H8FM30</accession>
<dbReference type="AlphaFoldDB" id="A0A1H8FM30"/>
<dbReference type="PANTHER" id="PTHR14119:SF3">
    <property type="entry name" value="ISOCHORISMATASE DOMAIN-CONTAINING PROTEIN 2"/>
    <property type="match status" value="1"/>
</dbReference>
<dbReference type="SUPFAM" id="SSF52499">
    <property type="entry name" value="Isochorismatase-like hydrolases"/>
    <property type="match status" value="1"/>
</dbReference>
<proteinExistence type="predicted"/>
<evidence type="ECO:0000259" key="1">
    <source>
        <dbReference type="Pfam" id="PF00857"/>
    </source>
</evidence>
<protein>
    <submittedName>
        <fullName evidence="2">Nicotinamidase-related amidase</fullName>
    </submittedName>
</protein>
<name>A0A1H8FM30_9BURK</name>
<evidence type="ECO:0000313" key="3">
    <source>
        <dbReference type="Proteomes" id="UP000199531"/>
    </source>
</evidence>
<sequence>MLLNLEESQLVLVDYQERLMPFIHEANMVLQNAIRLGKIARMLQVPVWGTEENPSRLGPNAPEVRDLCDKTLSKMYFGACEDGLSDALRPPARPVSGNARSLPRHLQKSIEKPAERNTIVIAGCEAHVCLMQTALGLIEDEFDVWVVTDACSSRTERNRDAGFDRLATAGAELVTTEMVAFEWLRTAEHPQFRDVLALIK</sequence>
<dbReference type="RefSeq" id="WP_091814820.1">
    <property type="nucleotide sequence ID" value="NZ_FOCW01000001.1"/>
</dbReference>
<dbReference type="Gene3D" id="3.40.50.850">
    <property type="entry name" value="Isochorismatase-like"/>
    <property type="match status" value="1"/>
</dbReference>
<dbReference type="EMBL" id="FOCW01000001">
    <property type="protein sequence ID" value="SEN32564.1"/>
    <property type="molecule type" value="Genomic_DNA"/>
</dbReference>
<dbReference type="OrthoDB" id="9796958at2"/>
<dbReference type="PANTHER" id="PTHR14119">
    <property type="entry name" value="HYDROLASE"/>
    <property type="match status" value="1"/>
</dbReference>
<feature type="domain" description="Isochorismatase-like" evidence="1">
    <location>
        <begin position="9"/>
        <end position="177"/>
    </location>
</feature>